<dbReference type="Proteomes" id="UP000789759">
    <property type="component" value="Unassembled WGS sequence"/>
</dbReference>
<gene>
    <name evidence="1" type="ORF">CPELLU_LOCUS3808</name>
</gene>
<organism evidence="1 2">
    <name type="scientific">Cetraspora pellucida</name>
    <dbReference type="NCBI Taxonomy" id="1433469"/>
    <lineage>
        <taxon>Eukaryota</taxon>
        <taxon>Fungi</taxon>
        <taxon>Fungi incertae sedis</taxon>
        <taxon>Mucoromycota</taxon>
        <taxon>Glomeromycotina</taxon>
        <taxon>Glomeromycetes</taxon>
        <taxon>Diversisporales</taxon>
        <taxon>Gigasporaceae</taxon>
        <taxon>Cetraspora</taxon>
    </lineage>
</organism>
<protein>
    <submittedName>
        <fullName evidence="1">16374_t:CDS:1</fullName>
    </submittedName>
</protein>
<dbReference type="EMBL" id="CAJVQA010001896">
    <property type="protein sequence ID" value="CAG8530230.1"/>
    <property type="molecule type" value="Genomic_DNA"/>
</dbReference>
<proteinExistence type="predicted"/>
<keyword evidence="2" id="KW-1185">Reference proteome</keyword>
<dbReference type="AlphaFoldDB" id="A0A9N9FEM9"/>
<comment type="caution">
    <text evidence="1">The sequence shown here is derived from an EMBL/GenBank/DDBJ whole genome shotgun (WGS) entry which is preliminary data.</text>
</comment>
<evidence type="ECO:0000313" key="1">
    <source>
        <dbReference type="EMBL" id="CAG8530230.1"/>
    </source>
</evidence>
<name>A0A9N9FEM9_9GLOM</name>
<dbReference type="OrthoDB" id="432234at2759"/>
<evidence type="ECO:0000313" key="2">
    <source>
        <dbReference type="Proteomes" id="UP000789759"/>
    </source>
</evidence>
<sequence>MLRSLNILVAKILAVHYRNGRKAKNANLDIANSLEAELLLTKDACIIILFEEEQRLLLLLIIVFIFFTNYKEPIISTLESIKVVPITIIVHKSQGLILLKAVIDISNKKFTAGLSFVAMS</sequence>
<accession>A0A9N9FEM9</accession>
<reference evidence="1" key="1">
    <citation type="submission" date="2021-06" db="EMBL/GenBank/DDBJ databases">
        <authorList>
            <person name="Kallberg Y."/>
            <person name="Tangrot J."/>
            <person name="Rosling A."/>
        </authorList>
    </citation>
    <scope>NUCLEOTIDE SEQUENCE</scope>
    <source>
        <strain evidence="1">FL966</strain>
    </source>
</reference>